<dbReference type="RefSeq" id="WP_147271371.1">
    <property type="nucleotide sequence ID" value="NZ_CP089333.1"/>
</dbReference>
<proteinExistence type="predicted"/>
<dbReference type="EMBL" id="PPTU01000011">
    <property type="protein sequence ID" value="RDB69989.1"/>
    <property type="molecule type" value="Genomic_DNA"/>
</dbReference>
<sequence>MMLTETGSPMVEIFKMNFENGNLILDAKALDSMRMNVLVTPEAIANGWPVIMANKKAIMAFAKKMPAALKARKKRLKAEAAESR</sequence>
<accession>A0A369ME02</accession>
<protein>
    <submittedName>
        <fullName evidence="1">Uncharacterized protein</fullName>
    </submittedName>
</protein>
<evidence type="ECO:0000313" key="2">
    <source>
        <dbReference type="Proteomes" id="UP000253970"/>
    </source>
</evidence>
<dbReference type="Proteomes" id="UP000253970">
    <property type="component" value="Unassembled WGS sequence"/>
</dbReference>
<comment type="caution">
    <text evidence="1">The sequence shown here is derived from an EMBL/GenBank/DDBJ whole genome shotgun (WGS) entry which is preliminary data.</text>
</comment>
<evidence type="ECO:0000313" key="1">
    <source>
        <dbReference type="EMBL" id="RDB69989.1"/>
    </source>
</evidence>
<dbReference type="AlphaFoldDB" id="A0A369ME02"/>
<gene>
    <name evidence="1" type="ORF">C1875_08355</name>
</gene>
<reference evidence="1 2" key="1">
    <citation type="journal article" date="2018" name="Elife">
        <title>Discovery and characterization of a prevalent human gut bacterial enzyme sufficient for the inactivation of a family of plant toxins.</title>
        <authorList>
            <person name="Koppel N."/>
            <person name="Bisanz J.E."/>
            <person name="Pandelia M.E."/>
            <person name="Turnbaugh P.J."/>
            <person name="Balskus E.P."/>
        </authorList>
    </citation>
    <scope>NUCLEOTIDE SEQUENCE [LARGE SCALE GENOMIC DNA]</scope>
    <source>
        <strain evidence="1 2">W1 BHI 6</strain>
    </source>
</reference>
<name>A0A369ME02_EGGLN</name>
<organism evidence="1 2">
    <name type="scientific">Eggerthella lenta</name>
    <name type="common">Eubacterium lentum</name>
    <dbReference type="NCBI Taxonomy" id="84112"/>
    <lineage>
        <taxon>Bacteria</taxon>
        <taxon>Bacillati</taxon>
        <taxon>Actinomycetota</taxon>
        <taxon>Coriobacteriia</taxon>
        <taxon>Eggerthellales</taxon>
        <taxon>Eggerthellaceae</taxon>
        <taxon>Eggerthella</taxon>
    </lineage>
</organism>